<dbReference type="InterPro" id="IPR017459">
    <property type="entry name" value="Glycosyl_Trfase_fam3_N_dom"/>
</dbReference>
<dbReference type="InterPro" id="IPR036320">
    <property type="entry name" value="Glycosyl_Trfase_fam3_N_dom_sf"/>
</dbReference>
<dbReference type="GO" id="GO:0004048">
    <property type="term" value="F:anthranilate phosphoribosyltransferase activity"/>
    <property type="evidence" value="ECO:0007669"/>
    <property type="project" value="InterPro"/>
</dbReference>
<evidence type="ECO:0000313" key="4">
    <source>
        <dbReference type="EMBL" id="TGG95691.1"/>
    </source>
</evidence>
<keyword evidence="1" id="KW-0328">Glycosyltransferase</keyword>
<dbReference type="Gene3D" id="1.20.970.10">
    <property type="entry name" value="Transferase, Pyrimidine Nucleoside Phosphorylase, Chain C"/>
    <property type="match status" value="1"/>
</dbReference>
<feature type="domain" description="Glycosyl transferase family 3 N-terminal" evidence="3">
    <location>
        <begin position="36"/>
        <end position="93"/>
    </location>
</feature>
<dbReference type="Gene3D" id="3.40.1030.10">
    <property type="entry name" value="Nucleoside phosphorylase/phosphoribosyltransferase catalytic domain"/>
    <property type="match status" value="1"/>
</dbReference>
<dbReference type="SUPFAM" id="SSF47648">
    <property type="entry name" value="Nucleoside phosphorylase/phosphoribosyltransferase N-terminal domain"/>
    <property type="match status" value="1"/>
</dbReference>
<reference evidence="4 5" key="1">
    <citation type="submission" date="2019-04" db="EMBL/GenBank/DDBJ databases">
        <title>Natronospirillum operosus gen. nov., sp. nov., a haloalkaliphilic satellite isolated from decaying biomass of laboratory culture of cyanobacterium Geitlerinema sp. and proposal of Natronospirillaceae fam. nov. and Saccharospirillaceae fam. nov.</title>
        <authorList>
            <person name="Kevbrin V."/>
            <person name="Boltyanskaya Y."/>
            <person name="Koziaeva V."/>
            <person name="Grouzdev D.S."/>
            <person name="Park M."/>
            <person name="Cho J."/>
        </authorList>
    </citation>
    <scope>NUCLEOTIDE SEQUENCE [LARGE SCALE GENOMIC DNA]</scope>
    <source>
        <strain evidence="4 5">G-116</strain>
    </source>
</reference>
<comment type="caution">
    <text evidence="4">The sequence shown here is derived from an EMBL/GenBank/DDBJ whole genome shotgun (WGS) entry which is preliminary data.</text>
</comment>
<keyword evidence="2 4" id="KW-0808">Transferase</keyword>
<protein>
    <submittedName>
        <fullName evidence="4">Glycosyl transferase family protein</fullName>
    </submittedName>
</protein>
<dbReference type="AlphaFoldDB" id="A0A4Z0WJM2"/>
<dbReference type="PANTHER" id="PTHR43285:SF2">
    <property type="entry name" value="ANTHRANILATE PHOSPHORIBOSYLTRANSFERASE"/>
    <property type="match status" value="1"/>
</dbReference>
<sequence>MRPASPGCPNPRTACDRQYQTRSEIMTEEHPFTSYVRTLGRGKTSSRNLTQQEAHDAMRLIMQGDVHREQLGAFLMLLRVKEETAEELAGFCTGVQAAWTPLPERSVDIDWSCYAGKKRQLPWLVLVQLLLSELGYRQCIHGTRGHTPGRLYVQDVYAELGFPVLPSRTELDAWDPSDLAFLPLSVLAPRLEEIIQLRHILGLRSPVHSFCRLLNPFAAPTVLQAIFHPGYHVLHQGAAALLNYPVSLVIKGDSGEFERNPHADLTLYWARGSQTEETTLPRVFSERAERPETLDIRDLVQVWRGEARDRYGEAAVIHTLTLALMAHLTLAEPEARMQAEVAWQERNRSLL</sequence>
<accession>A0A4Z0WJM2</accession>
<keyword evidence="5" id="KW-1185">Reference proteome</keyword>
<dbReference type="EMBL" id="SRMF01000001">
    <property type="protein sequence ID" value="TGG95691.1"/>
    <property type="molecule type" value="Genomic_DNA"/>
</dbReference>
<dbReference type="GO" id="GO:0005829">
    <property type="term" value="C:cytosol"/>
    <property type="evidence" value="ECO:0007669"/>
    <property type="project" value="TreeGrafter"/>
</dbReference>
<dbReference type="NCBIfam" id="NF006564">
    <property type="entry name" value="PRK09071.1"/>
    <property type="match status" value="1"/>
</dbReference>
<dbReference type="Pfam" id="PF02885">
    <property type="entry name" value="Glycos_trans_3N"/>
    <property type="match status" value="1"/>
</dbReference>
<name>A0A4Z0WJM2_9GAMM</name>
<dbReference type="OrthoDB" id="9768896at2"/>
<dbReference type="InterPro" id="IPR035902">
    <property type="entry name" value="Nuc_phospho_transferase"/>
</dbReference>
<evidence type="ECO:0000256" key="1">
    <source>
        <dbReference type="ARBA" id="ARBA00022676"/>
    </source>
</evidence>
<dbReference type="SUPFAM" id="SSF52418">
    <property type="entry name" value="Nucleoside phosphorylase/phosphoribosyltransferase catalytic domain"/>
    <property type="match status" value="1"/>
</dbReference>
<evidence type="ECO:0000259" key="3">
    <source>
        <dbReference type="Pfam" id="PF02885"/>
    </source>
</evidence>
<dbReference type="Proteomes" id="UP000297475">
    <property type="component" value="Unassembled WGS sequence"/>
</dbReference>
<gene>
    <name evidence="4" type="ORF">E4656_04580</name>
</gene>
<dbReference type="PANTHER" id="PTHR43285">
    <property type="entry name" value="ANTHRANILATE PHOSPHORIBOSYLTRANSFERASE"/>
    <property type="match status" value="1"/>
</dbReference>
<dbReference type="InterPro" id="IPR005940">
    <property type="entry name" value="Anthranilate_Pribosyl_Tfrase"/>
</dbReference>
<proteinExistence type="predicted"/>
<organism evidence="4 5">
    <name type="scientific">Natronospirillum operosum</name>
    <dbReference type="NCBI Taxonomy" id="2759953"/>
    <lineage>
        <taxon>Bacteria</taxon>
        <taxon>Pseudomonadati</taxon>
        <taxon>Pseudomonadota</taxon>
        <taxon>Gammaproteobacteria</taxon>
        <taxon>Oceanospirillales</taxon>
        <taxon>Natronospirillaceae</taxon>
        <taxon>Natronospirillum</taxon>
    </lineage>
</organism>
<dbReference type="GO" id="GO:0000162">
    <property type="term" value="P:L-tryptophan biosynthetic process"/>
    <property type="evidence" value="ECO:0007669"/>
    <property type="project" value="InterPro"/>
</dbReference>
<evidence type="ECO:0000256" key="2">
    <source>
        <dbReference type="ARBA" id="ARBA00022679"/>
    </source>
</evidence>
<evidence type="ECO:0000313" key="5">
    <source>
        <dbReference type="Proteomes" id="UP000297475"/>
    </source>
</evidence>